<evidence type="ECO:0000256" key="5">
    <source>
        <dbReference type="ARBA" id="ARBA00022840"/>
    </source>
</evidence>
<dbReference type="GO" id="GO:0016887">
    <property type="term" value="F:ATP hydrolysis activity"/>
    <property type="evidence" value="ECO:0007669"/>
    <property type="project" value="InterPro"/>
</dbReference>
<evidence type="ECO:0000256" key="1">
    <source>
        <dbReference type="ARBA" id="ARBA00004236"/>
    </source>
</evidence>
<dbReference type="PROSITE" id="PS50893">
    <property type="entry name" value="ABC_TRANSPORTER_2"/>
    <property type="match status" value="1"/>
</dbReference>
<feature type="domain" description="ABC transporter" evidence="8">
    <location>
        <begin position="4"/>
        <end position="239"/>
    </location>
</feature>
<keyword evidence="3" id="KW-1003">Cell membrane</keyword>
<dbReference type="InterPro" id="IPR050763">
    <property type="entry name" value="ABC_transporter_ATP-binding"/>
</dbReference>
<keyword evidence="4" id="KW-0547">Nucleotide-binding</keyword>
<dbReference type="InterPro" id="IPR027417">
    <property type="entry name" value="P-loop_NTPase"/>
</dbReference>
<reference evidence="9" key="1">
    <citation type="submission" date="2020-05" db="EMBL/GenBank/DDBJ databases">
        <authorList>
            <person name="Chiriac C."/>
            <person name="Salcher M."/>
            <person name="Ghai R."/>
            <person name="Kavagutti S V."/>
        </authorList>
    </citation>
    <scope>NUCLEOTIDE SEQUENCE</scope>
</reference>
<keyword evidence="5" id="KW-0067">ATP-binding</keyword>
<gene>
    <name evidence="9" type="ORF">UFOPK1493_00085</name>
</gene>
<dbReference type="InterPro" id="IPR017871">
    <property type="entry name" value="ABC_transporter-like_CS"/>
</dbReference>
<name>A0A6J6BGS2_9ZZZZ</name>
<evidence type="ECO:0000256" key="7">
    <source>
        <dbReference type="ARBA" id="ARBA00023136"/>
    </source>
</evidence>
<keyword evidence="2" id="KW-0813">Transport</keyword>
<dbReference type="AlphaFoldDB" id="A0A6J6BGS2"/>
<dbReference type="SMART" id="SM00382">
    <property type="entry name" value="AAA"/>
    <property type="match status" value="1"/>
</dbReference>
<evidence type="ECO:0000313" key="9">
    <source>
        <dbReference type="EMBL" id="CAB4537613.1"/>
    </source>
</evidence>
<dbReference type="PANTHER" id="PTHR42711:SF17">
    <property type="entry name" value="ABC TRANSPORTER ATP-BINDING PROTEIN"/>
    <property type="match status" value="1"/>
</dbReference>
<evidence type="ECO:0000256" key="3">
    <source>
        <dbReference type="ARBA" id="ARBA00022475"/>
    </source>
</evidence>
<accession>A0A6J6BGS2</accession>
<dbReference type="FunFam" id="3.40.50.300:FF:000589">
    <property type="entry name" value="ABC transporter, ATP-binding subunit"/>
    <property type="match status" value="1"/>
</dbReference>
<comment type="subcellular location">
    <subcellularLocation>
        <location evidence="1">Cell membrane</location>
    </subcellularLocation>
</comment>
<organism evidence="9">
    <name type="scientific">freshwater metagenome</name>
    <dbReference type="NCBI Taxonomy" id="449393"/>
    <lineage>
        <taxon>unclassified sequences</taxon>
        <taxon>metagenomes</taxon>
        <taxon>ecological metagenomes</taxon>
    </lineage>
</organism>
<protein>
    <submittedName>
        <fullName evidence="9">Unannotated protein</fullName>
    </submittedName>
</protein>
<dbReference type="EMBL" id="CAEZSR010000002">
    <property type="protein sequence ID" value="CAB4537613.1"/>
    <property type="molecule type" value="Genomic_DNA"/>
</dbReference>
<dbReference type="PROSITE" id="PS00211">
    <property type="entry name" value="ABC_TRANSPORTER_1"/>
    <property type="match status" value="1"/>
</dbReference>
<dbReference type="Pfam" id="PF00005">
    <property type="entry name" value="ABC_tran"/>
    <property type="match status" value="1"/>
</dbReference>
<dbReference type="GO" id="GO:0005886">
    <property type="term" value="C:plasma membrane"/>
    <property type="evidence" value="ECO:0007669"/>
    <property type="project" value="UniProtKB-SubCell"/>
</dbReference>
<evidence type="ECO:0000256" key="6">
    <source>
        <dbReference type="ARBA" id="ARBA00022967"/>
    </source>
</evidence>
<evidence type="ECO:0000259" key="8">
    <source>
        <dbReference type="PROSITE" id="PS50893"/>
    </source>
</evidence>
<dbReference type="PANTHER" id="PTHR42711">
    <property type="entry name" value="ABC TRANSPORTER ATP-BINDING PROTEIN"/>
    <property type="match status" value="1"/>
</dbReference>
<keyword evidence="7" id="KW-0472">Membrane</keyword>
<dbReference type="Gene3D" id="3.40.50.300">
    <property type="entry name" value="P-loop containing nucleotide triphosphate hydrolases"/>
    <property type="match status" value="1"/>
</dbReference>
<keyword evidence="6" id="KW-1278">Translocase</keyword>
<evidence type="ECO:0000256" key="2">
    <source>
        <dbReference type="ARBA" id="ARBA00022448"/>
    </source>
</evidence>
<dbReference type="InterPro" id="IPR003593">
    <property type="entry name" value="AAA+_ATPase"/>
</dbReference>
<dbReference type="InterPro" id="IPR003439">
    <property type="entry name" value="ABC_transporter-like_ATP-bd"/>
</dbReference>
<dbReference type="SUPFAM" id="SSF52540">
    <property type="entry name" value="P-loop containing nucleoside triphosphate hydrolases"/>
    <property type="match status" value="1"/>
</dbReference>
<dbReference type="GO" id="GO:0005524">
    <property type="term" value="F:ATP binding"/>
    <property type="evidence" value="ECO:0007669"/>
    <property type="project" value="UniProtKB-KW"/>
</dbReference>
<proteinExistence type="predicted"/>
<evidence type="ECO:0000256" key="4">
    <source>
        <dbReference type="ARBA" id="ARBA00022741"/>
    </source>
</evidence>
<sequence length="306" mass="33113">MDAITVRGLRKTYTSGGRRGGASSRVEAVRGIDLVVGAGEIVALLGPNGAGKTTTVEILEGVRRRDTGDVQVLGIDPADADAHWRERVGIVWQTTGAFDDLTVREVVRHFAGLYRRPRPVDEVIERVGLAGKADERIGRLSGGQRRRLDVALGIVGRPELLFLDEPTTGFDPAARRHFWELVHALRDEGTTMVLTTHYLEEAEALADRVAVISRGLIVAEGTPADLGGRAQQHATVVWDDPVEGRRVVTSATPTATVRDLAARFGGEVPGLEVHRPTLEDVYLRLLDDHGATQPARADDQPIGARS</sequence>
<dbReference type="CDD" id="cd03263">
    <property type="entry name" value="ABC_subfamily_A"/>
    <property type="match status" value="1"/>
</dbReference>